<dbReference type="Proteomes" id="UP001216510">
    <property type="component" value="Chromosome"/>
</dbReference>
<protein>
    <submittedName>
        <fullName evidence="1">Uncharacterized protein</fullName>
    </submittedName>
</protein>
<organism evidence="1 2">
    <name type="scientific">Pseudoduganella chitinolytica</name>
    <dbReference type="NCBI Taxonomy" id="34070"/>
    <lineage>
        <taxon>Bacteria</taxon>
        <taxon>Pseudomonadati</taxon>
        <taxon>Pseudomonadota</taxon>
        <taxon>Betaproteobacteria</taxon>
        <taxon>Burkholderiales</taxon>
        <taxon>Oxalobacteraceae</taxon>
        <taxon>Telluria group</taxon>
        <taxon>Pseudoduganella</taxon>
    </lineage>
</organism>
<sequence>MNPVLAAQRKYAGLTTTLKTEDDRLIISATQDCTPIAEKAKALHNAGIYGSSEMRHVASIPRVIVEKYMNETGVSFAEVMGDQTHIKRICENPDNAMFRIWPGAL</sequence>
<reference evidence="1 2" key="1">
    <citation type="submission" date="2023-02" db="EMBL/GenBank/DDBJ databases">
        <title>Gemone sequence of Telluria chitinolytica ACM 3522T.</title>
        <authorList>
            <person name="Frediansyah A."/>
            <person name="Miess H."/>
            <person name="Gross H."/>
        </authorList>
    </citation>
    <scope>NUCLEOTIDE SEQUENCE [LARGE SCALE GENOMIC DNA]</scope>
    <source>
        <strain evidence="1 2">ACM 3522</strain>
    </source>
</reference>
<keyword evidence="2" id="KW-1185">Reference proteome</keyword>
<evidence type="ECO:0000313" key="2">
    <source>
        <dbReference type="Proteomes" id="UP001216510"/>
    </source>
</evidence>
<proteinExistence type="predicted"/>
<dbReference type="EMBL" id="CP119083">
    <property type="protein sequence ID" value="WEF34863.1"/>
    <property type="molecule type" value="Genomic_DNA"/>
</dbReference>
<accession>A0ABY8BHN4</accession>
<evidence type="ECO:0000313" key="1">
    <source>
        <dbReference type="EMBL" id="WEF34863.1"/>
    </source>
</evidence>
<name>A0ABY8BHN4_9BURK</name>
<dbReference type="RefSeq" id="WP_277417534.1">
    <property type="nucleotide sequence ID" value="NZ_CP119083.1"/>
</dbReference>
<gene>
    <name evidence="1" type="ORF">PX653_08905</name>
</gene>